<keyword evidence="8" id="KW-1185">Reference proteome</keyword>
<dbReference type="GO" id="GO:0005886">
    <property type="term" value="C:plasma membrane"/>
    <property type="evidence" value="ECO:0007669"/>
    <property type="project" value="UniProtKB-SubCell"/>
</dbReference>
<dbReference type="PANTHER" id="PTHR43370:SF1">
    <property type="entry name" value="GUANOSINE ABC TRANSPORTER PERMEASE PROTEIN NUPQ"/>
    <property type="match status" value="1"/>
</dbReference>
<evidence type="ECO:0000256" key="4">
    <source>
        <dbReference type="ARBA" id="ARBA00022989"/>
    </source>
</evidence>
<evidence type="ECO:0000256" key="3">
    <source>
        <dbReference type="ARBA" id="ARBA00022692"/>
    </source>
</evidence>
<dbReference type="Proteomes" id="UP000318065">
    <property type="component" value="Chromosome"/>
</dbReference>
<dbReference type="EMBL" id="AP019791">
    <property type="protein sequence ID" value="BBL80317.1"/>
    <property type="molecule type" value="Genomic_DNA"/>
</dbReference>
<proteinExistence type="predicted"/>
<feature type="transmembrane region" description="Helical" evidence="6">
    <location>
        <begin position="93"/>
        <end position="115"/>
    </location>
</feature>
<evidence type="ECO:0000256" key="1">
    <source>
        <dbReference type="ARBA" id="ARBA00004651"/>
    </source>
</evidence>
<feature type="transmembrane region" description="Helical" evidence="6">
    <location>
        <begin position="197"/>
        <end position="222"/>
    </location>
</feature>
<reference evidence="7" key="1">
    <citation type="journal article" date="2019" name="Microbiol. Resour. Announc.">
        <title>Complete Genome Sequence of Rubrobacter xylanophilus Strain AA3-22, Isolated from Arima Onsen in Japan.</title>
        <authorList>
            <person name="Tomariguchi N."/>
            <person name="Miyazaki K."/>
        </authorList>
    </citation>
    <scope>NUCLEOTIDE SEQUENCE [LARGE SCALE GENOMIC DNA]</scope>
    <source>
        <strain evidence="7">AA3-22</strain>
    </source>
</reference>
<evidence type="ECO:0000256" key="5">
    <source>
        <dbReference type="ARBA" id="ARBA00023136"/>
    </source>
</evidence>
<dbReference type="PANTHER" id="PTHR43370">
    <property type="entry name" value="SUGAR ABC TRANSPORTER INTEGRAL MEMBRANE PROTEIN-RELATED"/>
    <property type="match status" value="1"/>
</dbReference>
<dbReference type="RefSeq" id="WP_143528341.1">
    <property type="nucleotide sequence ID" value="NZ_AP019791.1"/>
</dbReference>
<keyword evidence="4 6" id="KW-1133">Transmembrane helix</keyword>
<evidence type="ECO:0000256" key="6">
    <source>
        <dbReference type="SAM" id="Phobius"/>
    </source>
</evidence>
<evidence type="ECO:0000313" key="7">
    <source>
        <dbReference type="EMBL" id="BBL80317.1"/>
    </source>
</evidence>
<keyword evidence="2" id="KW-1003">Cell membrane</keyword>
<protein>
    <submittedName>
        <fullName evidence="7">ABC transporter permease</fullName>
    </submittedName>
</protein>
<keyword evidence="5 6" id="KW-0472">Membrane</keyword>
<dbReference type="Pfam" id="PF02653">
    <property type="entry name" value="BPD_transp_2"/>
    <property type="match status" value="1"/>
</dbReference>
<dbReference type="InterPro" id="IPR001851">
    <property type="entry name" value="ABC_transp_permease"/>
</dbReference>
<feature type="transmembrane region" description="Helical" evidence="6">
    <location>
        <begin position="65"/>
        <end position="87"/>
    </location>
</feature>
<comment type="subcellular location">
    <subcellularLocation>
        <location evidence="1">Cell membrane</location>
        <topology evidence="1">Multi-pass membrane protein</topology>
    </subcellularLocation>
</comment>
<dbReference type="OrthoDB" id="9792579at2"/>
<feature type="transmembrane region" description="Helical" evidence="6">
    <location>
        <begin position="277"/>
        <end position="296"/>
    </location>
</feature>
<name>A0A510HNV4_9ACTN</name>
<feature type="transmembrane region" description="Helical" evidence="6">
    <location>
        <begin position="35"/>
        <end position="58"/>
    </location>
</feature>
<dbReference type="GO" id="GO:0022857">
    <property type="term" value="F:transmembrane transporter activity"/>
    <property type="evidence" value="ECO:0007669"/>
    <property type="project" value="InterPro"/>
</dbReference>
<evidence type="ECO:0000313" key="8">
    <source>
        <dbReference type="Proteomes" id="UP000318065"/>
    </source>
</evidence>
<feature type="transmembrane region" description="Helical" evidence="6">
    <location>
        <begin position="243"/>
        <end position="265"/>
    </location>
</feature>
<feature type="transmembrane region" description="Helical" evidence="6">
    <location>
        <begin position="150"/>
        <end position="167"/>
    </location>
</feature>
<accession>A0A510HNV4</accession>
<organism evidence="7 8">
    <name type="scientific">Rubrobacter xylanophilus</name>
    <dbReference type="NCBI Taxonomy" id="49319"/>
    <lineage>
        <taxon>Bacteria</taxon>
        <taxon>Bacillati</taxon>
        <taxon>Actinomycetota</taxon>
        <taxon>Rubrobacteria</taxon>
        <taxon>Rubrobacterales</taxon>
        <taxon>Rubrobacteraceae</taxon>
        <taxon>Rubrobacter</taxon>
    </lineage>
</organism>
<sequence length="307" mass="31996">MEELLGGLTPLLASMVRNATPLVFAALGGMFSERSGVVNIGLEGLMLISAFAGVAGAFYSGSAWVGLLCALGAGLAFALIHALMSITFEADQIISGTAINLLALGGTGFLMELVFDQSGTSPRVQGFEPVAIPLLSEIPVVGPAFFDQSLLVYLMYAMVPLTYLLVFRTPFGLRLRGTGEAPEAVDTAGVSVTRMRYYGVALSGLLAALGGVYLSMGILSAFTEGMTNGRGFIALAALIFGRWNPIGAAGAALLFGLAQAFIFQAPQEVVPLEFLQMIPYVLTIVVLAGFGGRAVAPAAIGKPYRKE</sequence>
<dbReference type="CDD" id="cd06580">
    <property type="entry name" value="TM_PBP1_transp_TpRbsC_like"/>
    <property type="match status" value="1"/>
</dbReference>
<dbReference type="AlphaFoldDB" id="A0A510HNV4"/>
<gene>
    <name evidence="7" type="ORF">RxyAA322_21710</name>
</gene>
<evidence type="ECO:0000256" key="2">
    <source>
        <dbReference type="ARBA" id="ARBA00022475"/>
    </source>
</evidence>
<keyword evidence="3 6" id="KW-0812">Transmembrane</keyword>